<comment type="caution">
    <text evidence="7">The sequence shown here is derived from an EMBL/GenBank/DDBJ whole genome shotgun (WGS) entry which is preliminary data.</text>
</comment>
<dbReference type="PANTHER" id="PTHR31123">
    <property type="entry name" value="ACCUMULATION OF DYADS PROTEIN 2-RELATED"/>
    <property type="match status" value="1"/>
</dbReference>
<feature type="transmembrane region" description="Helical" evidence="6">
    <location>
        <begin position="98"/>
        <end position="119"/>
    </location>
</feature>
<evidence type="ECO:0000256" key="5">
    <source>
        <dbReference type="ARBA" id="ARBA00023136"/>
    </source>
</evidence>
<feature type="transmembrane region" description="Helical" evidence="6">
    <location>
        <begin position="155"/>
        <end position="173"/>
    </location>
</feature>
<keyword evidence="3 6" id="KW-0812">Transmembrane</keyword>
<evidence type="ECO:0000256" key="6">
    <source>
        <dbReference type="SAM" id="Phobius"/>
    </source>
</evidence>
<accession>A0A4S8VQY3</accession>
<evidence type="ECO:0000256" key="1">
    <source>
        <dbReference type="ARBA" id="ARBA00004141"/>
    </source>
</evidence>
<dbReference type="InterPro" id="IPR051633">
    <property type="entry name" value="AceTr"/>
</dbReference>
<dbReference type="AlphaFoldDB" id="A0A4S8VQY3"/>
<proteinExistence type="inferred from homology"/>
<feature type="transmembrane region" description="Helical" evidence="6">
    <location>
        <begin position="12"/>
        <end position="33"/>
    </location>
</feature>
<dbReference type="InterPro" id="IPR000791">
    <property type="entry name" value="Gpr1/Fun34/SatP-like"/>
</dbReference>
<dbReference type="PANTHER" id="PTHR31123:SF7">
    <property type="entry name" value="MARVEL DOMAIN-CONTAINING PROTEIN"/>
    <property type="match status" value="1"/>
</dbReference>
<dbReference type="EMBL" id="QZAJ01000188">
    <property type="protein sequence ID" value="THW14653.1"/>
    <property type="molecule type" value="Genomic_DNA"/>
</dbReference>
<name>A0A4S8VQY3_AURPU</name>
<evidence type="ECO:0000313" key="7">
    <source>
        <dbReference type="EMBL" id="THW14653.1"/>
    </source>
</evidence>
<feature type="transmembrane region" description="Helical" evidence="6">
    <location>
        <begin position="45"/>
        <end position="62"/>
    </location>
</feature>
<keyword evidence="4 6" id="KW-1133">Transmembrane helix</keyword>
<reference evidence="7 8" key="1">
    <citation type="submission" date="2018-10" db="EMBL/GenBank/DDBJ databases">
        <title>Fifty Aureobasidium pullulans genomes reveal a recombining polyextremotolerant generalist.</title>
        <authorList>
            <person name="Gostincar C."/>
            <person name="Turk M."/>
            <person name="Zajc J."/>
            <person name="Gunde-Cimerman N."/>
        </authorList>
    </citation>
    <scope>NUCLEOTIDE SEQUENCE [LARGE SCALE GENOMIC DNA]</scope>
    <source>
        <strain evidence="7 8">EXF-11318</strain>
    </source>
</reference>
<evidence type="ECO:0000256" key="4">
    <source>
        <dbReference type="ARBA" id="ARBA00022989"/>
    </source>
</evidence>
<comment type="similarity">
    <text evidence="2">Belongs to the acetate uptake transporter (AceTr) (TC 2.A.96) family.</text>
</comment>
<feature type="transmembrane region" description="Helical" evidence="6">
    <location>
        <begin position="125"/>
        <end position="148"/>
    </location>
</feature>
<sequence length="232" mass="25563">MSEIRQGQSRRLANPGPLGFGAFATTLVTISLAQMGFRNVQNQTVFVANLCFLAGVGLLISAQWEMVRGDTFAYTVLTAFGKWPHFPSMTDKLIKNEAFYYGGYGALLMPWMGVVDSYGGKTIEYYNAFGLYLCVWSILNLFFFVASLSTNIANMIVYGGLEISYMLNCAANFSFADGYSAHGQALTKAAGAFGFIASLAGFYILAHEFCQDSLRIKVPLGETRRWVERDAL</sequence>
<dbReference type="Pfam" id="PF01184">
    <property type="entry name" value="Gpr1_Fun34_YaaH"/>
    <property type="match status" value="2"/>
</dbReference>
<evidence type="ECO:0000256" key="2">
    <source>
        <dbReference type="ARBA" id="ARBA00005587"/>
    </source>
</evidence>
<dbReference type="GO" id="GO:0005886">
    <property type="term" value="C:plasma membrane"/>
    <property type="evidence" value="ECO:0007669"/>
    <property type="project" value="TreeGrafter"/>
</dbReference>
<keyword evidence="5 6" id="KW-0472">Membrane</keyword>
<organism evidence="7 8">
    <name type="scientific">Aureobasidium pullulans</name>
    <name type="common">Black yeast</name>
    <name type="synonym">Pullularia pullulans</name>
    <dbReference type="NCBI Taxonomy" id="5580"/>
    <lineage>
        <taxon>Eukaryota</taxon>
        <taxon>Fungi</taxon>
        <taxon>Dikarya</taxon>
        <taxon>Ascomycota</taxon>
        <taxon>Pezizomycotina</taxon>
        <taxon>Dothideomycetes</taxon>
        <taxon>Dothideomycetidae</taxon>
        <taxon>Dothideales</taxon>
        <taxon>Saccotheciaceae</taxon>
        <taxon>Aureobasidium</taxon>
    </lineage>
</organism>
<dbReference type="Proteomes" id="UP000308014">
    <property type="component" value="Unassembled WGS sequence"/>
</dbReference>
<dbReference type="GO" id="GO:0015123">
    <property type="term" value="F:acetate transmembrane transporter activity"/>
    <property type="evidence" value="ECO:0007669"/>
    <property type="project" value="TreeGrafter"/>
</dbReference>
<comment type="subcellular location">
    <subcellularLocation>
        <location evidence="1">Membrane</location>
        <topology evidence="1">Multi-pass membrane protein</topology>
    </subcellularLocation>
</comment>
<evidence type="ECO:0000256" key="3">
    <source>
        <dbReference type="ARBA" id="ARBA00022692"/>
    </source>
</evidence>
<feature type="transmembrane region" description="Helical" evidence="6">
    <location>
        <begin position="185"/>
        <end position="206"/>
    </location>
</feature>
<evidence type="ECO:0000313" key="8">
    <source>
        <dbReference type="Proteomes" id="UP000308014"/>
    </source>
</evidence>
<gene>
    <name evidence="7" type="ORF">D6D24_05362</name>
</gene>
<protein>
    <submittedName>
        <fullName evidence="7">Uncharacterized protein</fullName>
    </submittedName>
</protein>